<sequence length="194" mass="22228">MEEAGKPQNEKIRLAVLEGANLLEEGEDDAFHGLTELAQEVFDVKISAFSLIYEYKQWFKSIRGLDVCEVSRDISFCNHVIALDRSLVIEDTLKDPRFHDHPFVVEAPFIRFYAGVPVRLSIGRETVDLGAFCIIDDRPRAFGAKEEKLLSLFGQQTEHLVNQHLAQQHLNDTCEKLRRTLLHVESLQREHDGE</sequence>
<feature type="domain" description="GAF" evidence="1">
    <location>
        <begin position="26"/>
        <end position="171"/>
    </location>
</feature>
<protein>
    <submittedName>
        <fullName evidence="2">Diguanylate cyclase with GAF sensor</fullName>
    </submittedName>
</protein>
<dbReference type="STRING" id="1137280.D777_03362"/>
<evidence type="ECO:0000313" key="3">
    <source>
        <dbReference type="Proteomes" id="UP000035057"/>
    </source>
</evidence>
<dbReference type="SMART" id="SM00065">
    <property type="entry name" value="GAF"/>
    <property type="match status" value="1"/>
</dbReference>
<reference evidence="2 3" key="1">
    <citation type="submission" date="2012-12" db="EMBL/GenBank/DDBJ databases">
        <title>Genome assembly of Marinobacter sp. AK21.</title>
        <authorList>
            <person name="Khatri I."/>
            <person name="Kumar R."/>
            <person name="Vaidya B."/>
            <person name="Subramanian S."/>
            <person name="Pinnaka A."/>
        </authorList>
    </citation>
    <scope>NUCLEOTIDE SEQUENCE [LARGE SCALE GENOMIC DNA]</scope>
    <source>
        <strain evidence="2 3">AK21</strain>
    </source>
</reference>
<dbReference type="Gene3D" id="3.30.450.40">
    <property type="match status" value="1"/>
</dbReference>
<dbReference type="AlphaFoldDB" id="A0A072MY64"/>
<evidence type="ECO:0000259" key="1">
    <source>
        <dbReference type="SMART" id="SM00065"/>
    </source>
</evidence>
<dbReference type="PANTHER" id="PTHR43102:SF2">
    <property type="entry name" value="GAF DOMAIN-CONTAINING PROTEIN"/>
    <property type="match status" value="1"/>
</dbReference>
<dbReference type="SUPFAM" id="SSF55781">
    <property type="entry name" value="GAF domain-like"/>
    <property type="match status" value="1"/>
</dbReference>
<dbReference type="OrthoDB" id="9812358at2"/>
<comment type="caution">
    <text evidence="2">The sequence shown here is derived from an EMBL/GenBank/DDBJ whole genome shotgun (WGS) entry which is preliminary data.</text>
</comment>
<proteinExistence type="predicted"/>
<dbReference type="PANTHER" id="PTHR43102">
    <property type="entry name" value="SLR1143 PROTEIN"/>
    <property type="match status" value="1"/>
</dbReference>
<dbReference type="RefSeq" id="WP_051669152.1">
    <property type="nucleotide sequence ID" value="NZ_ANIE01000009.1"/>
</dbReference>
<dbReference type="Proteomes" id="UP000035057">
    <property type="component" value="Unassembled WGS sequence"/>
</dbReference>
<keyword evidence="3" id="KW-1185">Reference proteome</keyword>
<organism evidence="2 3">
    <name type="scientific">Marinobacter nitratireducens</name>
    <dbReference type="NCBI Taxonomy" id="1137280"/>
    <lineage>
        <taxon>Bacteria</taxon>
        <taxon>Pseudomonadati</taxon>
        <taxon>Pseudomonadota</taxon>
        <taxon>Gammaproteobacteria</taxon>
        <taxon>Pseudomonadales</taxon>
        <taxon>Marinobacteraceae</taxon>
        <taxon>Marinobacter</taxon>
    </lineage>
</organism>
<dbReference type="InterPro" id="IPR003018">
    <property type="entry name" value="GAF"/>
</dbReference>
<gene>
    <name evidence="2" type="ORF">D777_03362</name>
</gene>
<name>A0A072MY64_9GAMM</name>
<dbReference type="EMBL" id="ANIE01000009">
    <property type="protein sequence ID" value="KEF30186.1"/>
    <property type="molecule type" value="Genomic_DNA"/>
</dbReference>
<dbReference type="InterPro" id="IPR029016">
    <property type="entry name" value="GAF-like_dom_sf"/>
</dbReference>
<dbReference type="PATRIC" id="fig|1137280.3.peg.3180"/>
<accession>A0A072MY64</accession>
<dbReference type="Pfam" id="PF01590">
    <property type="entry name" value="GAF"/>
    <property type="match status" value="1"/>
</dbReference>
<evidence type="ECO:0000313" key="2">
    <source>
        <dbReference type="EMBL" id="KEF30186.1"/>
    </source>
</evidence>